<accession>A0AC34FBD3</accession>
<protein>
    <submittedName>
        <fullName evidence="2">Galectin</fullName>
    </submittedName>
</protein>
<reference evidence="2" key="1">
    <citation type="submission" date="2022-11" db="UniProtKB">
        <authorList>
            <consortium name="WormBaseParasite"/>
        </authorList>
    </citation>
    <scope>IDENTIFICATION</scope>
</reference>
<proteinExistence type="predicted"/>
<dbReference type="WBParaSite" id="ES5_v2.g14537.t1">
    <property type="protein sequence ID" value="ES5_v2.g14537.t1"/>
    <property type="gene ID" value="ES5_v2.g14537"/>
</dbReference>
<dbReference type="Proteomes" id="UP000887579">
    <property type="component" value="Unplaced"/>
</dbReference>
<evidence type="ECO:0000313" key="2">
    <source>
        <dbReference type="WBParaSite" id="ES5_v2.g14537.t1"/>
    </source>
</evidence>
<name>A0AC34FBD3_9BILA</name>
<evidence type="ECO:0000313" key="1">
    <source>
        <dbReference type="Proteomes" id="UP000887579"/>
    </source>
</evidence>
<sequence>MLPQVEDLLSEYAMIASVAECSNASTASDEKDAAEGDTIDDYDNDEEVEYGLIKNLYDIRGYCHFDLPFAQFKINHFEDTGVFAVELLSGPHIVFHMSFRFMHDQHTICMNASSHGTWGEEIRYHNPLHNGDHFHLHVHVHSGHYEVEINGNKIGTFHHRFPVESIQALGIHGGVHIDSIEFGGFSFDKPWSHEHQGFDYGHQGFIGYGTSSYQPPQFNDPQHPHQRYF</sequence>
<organism evidence="1 2">
    <name type="scientific">Panagrolaimus sp. ES5</name>
    <dbReference type="NCBI Taxonomy" id="591445"/>
    <lineage>
        <taxon>Eukaryota</taxon>
        <taxon>Metazoa</taxon>
        <taxon>Ecdysozoa</taxon>
        <taxon>Nematoda</taxon>
        <taxon>Chromadorea</taxon>
        <taxon>Rhabditida</taxon>
        <taxon>Tylenchina</taxon>
        <taxon>Panagrolaimomorpha</taxon>
        <taxon>Panagrolaimoidea</taxon>
        <taxon>Panagrolaimidae</taxon>
        <taxon>Panagrolaimus</taxon>
    </lineage>
</organism>